<protein>
    <submittedName>
        <fullName evidence="2">Uncharacterized protein</fullName>
    </submittedName>
</protein>
<gene>
    <name evidence="2" type="ORF">WN51_04988</name>
</gene>
<evidence type="ECO:0000256" key="1">
    <source>
        <dbReference type="SAM" id="SignalP"/>
    </source>
</evidence>
<feature type="signal peptide" evidence="1">
    <location>
        <begin position="1"/>
        <end position="31"/>
    </location>
</feature>
<dbReference type="AlphaFoldDB" id="A0A0M8ZTL1"/>
<sequence>MEHRCLRIFLLLAVLDSTAFIAASGNQTVLARVIKEGVNNPLFELRYHDLPSVLQSLQLFATPAEKEENEDNPGIEDEAMYLANKSSLLSKREVTHVNWKFSETENVSETEVETNSPENDSCETTASNYGHRHKVGTMVHEYFCELNKVVRYIASIAQDLKLGSPLVVALNITEDVFSFTEIALDGDLSQLIETVVIRFEEFLKHPENLKTLITISKKFLRVATPILKSVIKLTNSIKKFANHVKHLFAYFQVDFKHILKKIENNIVIFGKKALSLFYGYVLNPAEEIADLFFEAVTWMETTADNLISYIRRKLYRYLAFFEEGIDILQAFFSGFSASGFSQTFIEILQLFGMSEKVTTSEDSSTNVMMNESSSQSITSELYTSHPAFKPVYCRLCNSTEIVRILSTSVGFSVKRVQQID</sequence>
<keyword evidence="1" id="KW-0732">Signal</keyword>
<proteinExistence type="predicted"/>
<name>A0A0M8ZTL1_9HYME</name>
<organism evidence="2 3">
    <name type="scientific">Melipona quadrifasciata</name>
    <dbReference type="NCBI Taxonomy" id="166423"/>
    <lineage>
        <taxon>Eukaryota</taxon>
        <taxon>Metazoa</taxon>
        <taxon>Ecdysozoa</taxon>
        <taxon>Arthropoda</taxon>
        <taxon>Hexapoda</taxon>
        <taxon>Insecta</taxon>
        <taxon>Pterygota</taxon>
        <taxon>Neoptera</taxon>
        <taxon>Endopterygota</taxon>
        <taxon>Hymenoptera</taxon>
        <taxon>Apocrita</taxon>
        <taxon>Aculeata</taxon>
        <taxon>Apoidea</taxon>
        <taxon>Anthophila</taxon>
        <taxon>Apidae</taxon>
        <taxon>Melipona</taxon>
    </lineage>
</organism>
<dbReference type="EMBL" id="KQ435883">
    <property type="protein sequence ID" value="KOX69706.1"/>
    <property type="molecule type" value="Genomic_DNA"/>
</dbReference>
<feature type="chain" id="PRO_5005830742" evidence="1">
    <location>
        <begin position="32"/>
        <end position="420"/>
    </location>
</feature>
<evidence type="ECO:0000313" key="2">
    <source>
        <dbReference type="EMBL" id="KOX69706.1"/>
    </source>
</evidence>
<dbReference type="Proteomes" id="UP000053105">
    <property type="component" value="Unassembled WGS sequence"/>
</dbReference>
<keyword evidence="3" id="KW-1185">Reference proteome</keyword>
<evidence type="ECO:0000313" key="3">
    <source>
        <dbReference type="Proteomes" id="UP000053105"/>
    </source>
</evidence>
<accession>A0A0M8ZTL1</accession>
<reference evidence="2 3" key="1">
    <citation type="submission" date="2015-07" db="EMBL/GenBank/DDBJ databases">
        <title>The genome of Melipona quadrifasciata.</title>
        <authorList>
            <person name="Pan H."/>
            <person name="Kapheim K."/>
        </authorList>
    </citation>
    <scope>NUCLEOTIDE SEQUENCE [LARGE SCALE GENOMIC DNA]</scope>
    <source>
        <strain evidence="2">0111107301</strain>
        <tissue evidence="2">Whole body</tissue>
    </source>
</reference>
<dbReference type="OrthoDB" id="7635167at2759"/>